<dbReference type="SUPFAM" id="SSF52096">
    <property type="entry name" value="ClpP/crotonase"/>
    <property type="match status" value="1"/>
</dbReference>
<comment type="caution">
    <text evidence="4">The sequence shown here is derived from an EMBL/GenBank/DDBJ whole genome shotgun (WGS) entry which is preliminary data.</text>
</comment>
<dbReference type="eggNOG" id="KOG0016">
    <property type="taxonomic scope" value="Eukaryota"/>
</dbReference>
<dbReference type="STRING" id="1245528.M3JX20"/>
<sequence>MSEPITYEVKGRAVLITLNNPKKLNALTIPQYDIICKYLERANEEEGTVITLIQSSGKLFSAGANANYVMGLDAELETWLNLSVAKQTFLVQTFLAHKKILAIALNGAAVGLSASMVTLCDLVYAHDLSKTFLLTPFANIGILAEQVYGRV</sequence>
<dbReference type="PANTHER" id="PTHR43684:SF1">
    <property type="entry name" value="ENOYL-COA DELTA ISOMERASE 2"/>
    <property type="match status" value="1"/>
</dbReference>
<dbReference type="Pfam" id="PF00378">
    <property type="entry name" value="ECH_1"/>
    <property type="match status" value="1"/>
</dbReference>
<organism evidence="4 5">
    <name type="scientific">Candida maltosa (strain Xu316)</name>
    <name type="common">Yeast</name>
    <dbReference type="NCBI Taxonomy" id="1245528"/>
    <lineage>
        <taxon>Eukaryota</taxon>
        <taxon>Fungi</taxon>
        <taxon>Dikarya</taxon>
        <taxon>Ascomycota</taxon>
        <taxon>Saccharomycotina</taxon>
        <taxon>Pichiomycetes</taxon>
        <taxon>Debaryomycetaceae</taxon>
        <taxon>Candida/Lodderomyces clade</taxon>
        <taxon>Candida</taxon>
    </lineage>
</organism>
<comment type="subcellular location">
    <subcellularLocation>
        <location evidence="1">Peroxisome</location>
    </subcellularLocation>
</comment>
<dbReference type="EMBL" id="AOGT01001560">
    <property type="protein sequence ID" value="EMG47470.1"/>
    <property type="molecule type" value="Genomic_DNA"/>
</dbReference>
<dbReference type="OrthoDB" id="2018133at2759"/>
<proteinExistence type="predicted"/>
<dbReference type="InterPro" id="IPR029045">
    <property type="entry name" value="ClpP/crotonase-like_dom_sf"/>
</dbReference>
<accession>M3JX20</accession>
<name>M3JX20_CANMX</name>
<dbReference type="HOGENOM" id="CLU_009834_13_0_1"/>
<keyword evidence="2" id="KW-0576">Peroxisome</keyword>
<reference evidence="4 5" key="1">
    <citation type="submission" date="2013-02" db="EMBL/GenBank/DDBJ databases">
        <title>Genome sequence of Candida maltosa Xu316, a potential industrial strain for xylitol and ethanol production.</title>
        <authorList>
            <person name="Yu J."/>
            <person name="Wang Q."/>
            <person name="Geng X."/>
            <person name="Bao W."/>
            <person name="He P."/>
            <person name="Cai J."/>
        </authorList>
    </citation>
    <scope>NUCLEOTIDE SEQUENCE [LARGE SCALE GENOMIC DNA]</scope>
    <source>
        <strain evidence="5">Xu316</strain>
    </source>
</reference>
<gene>
    <name evidence="4" type="ORF">G210_2184</name>
</gene>
<protein>
    <submittedName>
        <fullName evidence="4">Putative enoyl-CoA hydratase/isomerase</fullName>
    </submittedName>
</protein>
<dbReference type="CDD" id="cd06558">
    <property type="entry name" value="crotonase-like"/>
    <property type="match status" value="1"/>
</dbReference>
<dbReference type="GO" id="GO:0005782">
    <property type="term" value="C:peroxisomal matrix"/>
    <property type="evidence" value="ECO:0007669"/>
    <property type="project" value="TreeGrafter"/>
</dbReference>
<dbReference type="Gene3D" id="3.90.226.10">
    <property type="entry name" value="2-enoyl-CoA Hydratase, Chain A, domain 1"/>
    <property type="match status" value="1"/>
</dbReference>
<dbReference type="PANTHER" id="PTHR43684">
    <property type="match status" value="1"/>
</dbReference>
<dbReference type="GO" id="GO:0004165">
    <property type="term" value="F:delta(3)-delta(2)-enoyl-CoA isomerase activity"/>
    <property type="evidence" value="ECO:0007669"/>
    <property type="project" value="UniProtKB-ARBA"/>
</dbReference>
<dbReference type="InterPro" id="IPR001753">
    <property type="entry name" value="Enoyl-CoA_hydra/iso"/>
</dbReference>
<dbReference type="AlphaFoldDB" id="M3JX20"/>
<evidence type="ECO:0000256" key="3">
    <source>
        <dbReference type="ARBA" id="ARBA00023235"/>
    </source>
</evidence>
<dbReference type="InterPro" id="IPR051053">
    <property type="entry name" value="ECH/Chromodomain_protein"/>
</dbReference>
<dbReference type="Proteomes" id="UP000011777">
    <property type="component" value="Unassembled WGS sequence"/>
</dbReference>
<evidence type="ECO:0000256" key="2">
    <source>
        <dbReference type="ARBA" id="ARBA00023140"/>
    </source>
</evidence>
<dbReference type="GO" id="GO:0006635">
    <property type="term" value="P:fatty acid beta-oxidation"/>
    <property type="evidence" value="ECO:0007669"/>
    <property type="project" value="TreeGrafter"/>
</dbReference>
<evidence type="ECO:0000313" key="5">
    <source>
        <dbReference type="Proteomes" id="UP000011777"/>
    </source>
</evidence>
<keyword evidence="5" id="KW-1185">Reference proteome</keyword>
<evidence type="ECO:0000256" key="1">
    <source>
        <dbReference type="ARBA" id="ARBA00004275"/>
    </source>
</evidence>
<keyword evidence="3 4" id="KW-0413">Isomerase</keyword>
<evidence type="ECO:0000313" key="4">
    <source>
        <dbReference type="EMBL" id="EMG47470.1"/>
    </source>
</evidence>